<gene>
    <name evidence="1" type="ORF">SAMN04489867_2359</name>
</gene>
<sequence length="83" mass="8888">MTNGTVVKIQPGQRVGDRTSHRIVAAQLRGEARAPDTDTRSVVRAVAKEIEDLGLVPDVPELERRYGQPSIVAPALAAMRASA</sequence>
<evidence type="ECO:0000313" key="1">
    <source>
        <dbReference type="EMBL" id="SDP41032.1"/>
    </source>
</evidence>
<dbReference type="AlphaFoldDB" id="A0A1H0SGW2"/>
<dbReference type="RefSeq" id="WP_157693017.1">
    <property type="nucleotide sequence ID" value="NZ_LT629711.1"/>
</dbReference>
<keyword evidence="2" id="KW-1185">Reference proteome</keyword>
<name>A0A1H0SGW2_9MICO</name>
<protein>
    <submittedName>
        <fullName evidence="1">Uncharacterized protein</fullName>
    </submittedName>
</protein>
<evidence type="ECO:0000313" key="2">
    <source>
        <dbReference type="Proteomes" id="UP000199077"/>
    </source>
</evidence>
<organism evidence="1 2">
    <name type="scientific">Pedococcus dokdonensis</name>
    <dbReference type="NCBI Taxonomy" id="443156"/>
    <lineage>
        <taxon>Bacteria</taxon>
        <taxon>Bacillati</taxon>
        <taxon>Actinomycetota</taxon>
        <taxon>Actinomycetes</taxon>
        <taxon>Micrococcales</taxon>
        <taxon>Intrasporangiaceae</taxon>
        <taxon>Pedococcus</taxon>
    </lineage>
</organism>
<dbReference type="EMBL" id="LT629711">
    <property type="protein sequence ID" value="SDP41032.1"/>
    <property type="molecule type" value="Genomic_DNA"/>
</dbReference>
<proteinExistence type="predicted"/>
<reference evidence="2" key="1">
    <citation type="submission" date="2016-10" db="EMBL/GenBank/DDBJ databases">
        <authorList>
            <person name="Varghese N."/>
            <person name="Submissions S."/>
        </authorList>
    </citation>
    <scope>NUCLEOTIDE SEQUENCE [LARGE SCALE GENOMIC DNA]</scope>
    <source>
        <strain evidence="2">DSM 22329</strain>
    </source>
</reference>
<dbReference type="Proteomes" id="UP000199077">
    <property type="component" value="Chromosome I"/>
</dbReference>
<dbReference type="OrthoDB" id="4871652at2"/>
<accession>A0A1H0SGW2</accession>